<dbReference type="InterPro" id="IPR011990">
    <property type="entry name" value="TPR-like_helical_dom_sf"/>
</dbReference>
<keyword evidence="1" id="KW-1133">Transmembrane helix</keyword>
<keyword evidence="1" id="KW-0472">Membrane</keyword>
<evidence type="ECO:0000313" key="3">
    <source>
        <dbReference type="Proteomes" id="UP001324380"/>
    </source>
</evidence>
<dbReference type="Gene3D" id="1.25.40.10">
    <property type="entry name" value="Tetratricopeptide repeat domain"/>
    <property type="match status" value="1"/>
</dbReference>
<name>A0ABZ0TR80_9SPHI</name>
<dbReference type="RefSeq" id="WP_321564512.1">
    <property type="nucleotide sequence ID" value="NZ_CP139558.1"/>
</dbReference>
<evidence type="ECO:0000256" key="1">
    <source>
        <dbReference type="SAM" id="Phobius"/>
    </source>
</evidence>
<feature type="transmembrane region" description="Helical" evidence="1">
    <location>
        <begin position="6"/>
        <end position="24"/>
    </location>
</feature>
<keyword evidence="1" id="KW-0812">Transmembrane</keyword>
<dbReference type="EMBL" id="CP139558">
    <property type="protein sequence ID" value="WPU95401.1"/>
    <property type="molecule type" value="Genomic_DNA"/>
</dbReference>
<gene>
    <name evidence="2" type="ORF">SNE25_07675</name>
</gene>
<evidence type="ECO:0000313" key="2">
    <source>
        <dbReference type="EMBL" id="WPU95401.1"/>
    </source>
</evidence>
<dbReference type="Proteomes" id="UP001324380">
    <property type="component" value="Chromosome"/>
</dbReference>
<protein>
    <recommendedName>
        <fullName evidence="4">Tetratricopeptide repeat protein</fullName>
    </recommendedName>
</protein>
<keyword evidence="3" id="KW-1185">Reference proteome</keyword>
<evidence type="ECO:0008006" key="4">
    <source>
        <dbReference type="Google" id="ProtNLM"/>
    </source>
</evidence>
<organism evidence="2 3">
    <name type="scientific">Mucilaginibacter sabulilitoris</name>
    <dbReference type="NCBI Taxonomy" id="1173583"/>
    <lineage>
        <taxon>Bacteria</taxon>
        <taxon>Pseudomonadati</taxon>
        <taxon>Bacteroidota</taxon>
        <taxon>Sphingobacteriia</taxon>
        <taxon>Sphingobacteriales</taxon>
        <taxon>Sphingobacteriaceae</taxon>
        <taxon>Mucilaginibacter</taxon>
    </lineage>
</organism>
<accession>A0ABZ0TR80</accession>
<proteinExistence type="predicted"/>
<feature type="transmembrane region" description="Helical" evidence="1">
    <location>
        <begin position="29"/>
        <end position="45"/>
    </location>
</feature>
<sequence>MFSNRVRIFIAFVFLLSFGLLVYLRIYELAAVAVMMILLLIWDYFKQGTLIVAAKYFHAKDYAKTEASLKEITRPEWLSKKRRGFYEYISGGVCIQKQDFEAAERHYELAAQYPLHTVNDHVAALVTVANLNIRFGNFEKAKAYLQLTEKHEGKISAKMQEVIGRLHQELKKH</sequence>
<reference evidence="2 3" key="1">
    <citation type="submission" date="2023-11" db="EMBL/GenBank/DDBJ databases">
        <title>Analysis of the Genomes of Mucilaginibacter gossypii cycad 4 and M. sabulilitoris SNA2: microbes with the potential for plant growth promotion.</title>
        <authorList>
            <person name="Hirsch A.M."/>
            <person name="Humm E."/>
            <person name="Rubbi M."/>
            <person name="Del Vecchio G."/>
            <person name="Ha S.M."/>
            <person name="Pellegrini M."/>
            <person name="Gunsalus R.P."/>
        </authorList>
    </citation>
    <scope>NUCLEOTIDE SEQUENCE [LARGE SCALE GENOMIC DNA]</scope>
    <source>
        <strain evidence="2 3">SNA2</strain>
    </source>
</reference>